<organism evidence="17 18">
    <name type="scientific">Hyphobacterium lacteum</name>
    <dbReference type="NCBI Taxonomy" id="3116575"/>
    <lineage>
        <taxon>Bacteria</taxon>
        <taxon>Pseudomonadati</taxon>
        <taxon>Pseudomonadota</taxon>
        <taxon>Alphaproteobacteria</taxon>
        <taxon>Maricaulales</taxon>
        <taxon>Maricaulaceae</taxon>
        <taxon>Hyphobacterium</taxon>
    </lineage>
</organism>
<dbReference type="NCBIfam" id="TIGR01246">
    <property type="entry name" value="dapE_proteo"/>
    <property type="match status" value="1"/>
</dbReference>
<dbReference type="Gene3D" id="3.30.70.360">
    <property type="match status" value="1"/>
</dbReference>
<accession>A0ABU7LNJ1</accession>
<dbReference type="EMBL" id="JAZDRP010000002">
    <property type="protein sequence ID" value="MEE2525485.1"/>
    <property type="molecule type" value="Genomic_DNA"/>
</dbReference>
<comment type="function">
    <text evidence="15">Catalyzes the hydrolysis of N-succinyl-L,L-diaminopimelic acid (SDAP), forming succinate and LL-2,6-diaminopimelate (DAP), an intermediate involved in the bacterial biosynthesis of lysine and meso-diaminopimelic acid, an essential component of bacterial cell walls.</text>
</comment>
<keyword evidence="12 15" id="KW-0170">Cobalt</keyword>
<keyword evidence="8 15" id="KW-0378">Hydrolase</keyword>
<dbReference type="PROSITE" id="PS00758">
    <property type="entry name" value="ARGE_DAPE_CPG2_1"/>
    <property type="match status" value="1"/>
</dbReference>
<feature type="domain" description="Peptidase M20 dimerisation" evidence="16">
    <location>
        <begin position="174"/>
        <end position="277"/>
    </location>
</feature>
<evidence type="ECO:0000256" key="12">
    <source>
        <dbReference type="ARBA" id="ARBA00023285"/>
    </source>
</evidence>
<evidence type="ECO:0000256" key="7">
    <source>
        <dbReference type="ARBA" id="ARBA00022723"/>
    </source>
</evidence>
<dbReference type="PANTHER" id="PTHR43808">
    <property type="entry name" value="ACETYLORNITHINE DEACETYLASE"/>
    <property type="match status" value="1"/>
</dbReference>
<dbReference type="GO" id="GO:0009014">
    <property type="term" value="F:succinyl-diaminopimelate desuccinylase activity"/>
    <property type="evidence" value="ECO:0007669"/>
    <property type="project" value="UniProtKB-EC"/>
</dbReference>
<evidence type="ECO:0000259" key="16">
    <source>
        <dbReference type="Pfam" id="PF07687"/>
    </source>
</evidence>
<comment type="subunit">
    <text evidence="3 15">Homodimer.</text>
</comment>
<dbReference type="Pfam" id="PF01546">
    <property type="entry name" value="Peptidase_M20"/>
    <property type="match status" value="1"/>
</dbReference>
<dbReference type="InterPro" id="IPR005941">
    <property type="entry name" value="DapE_proteobac"/>
</dbReference>
<feature type="binding site" evidence="15">
    <location>
        <position position="350"/>
    </location>
    <ligand>
        <name>Zn(2+)</name>
        <dbReference type="ChEBI" id="CHEBI:29105"/>
        <label>2</label>
    </ligand>
</feature>
<gene>
    <name evidence="15 17" type="primary">dapE</name>
    <name evidence="17" type="ORF">V0U79_03840</name>
</gene>
<name>A0ABU7LNJ1_9PROT</name>
<dbReference type="EC" id="3.5.1.18" evidence="4 15"/>
<evidence type="ECO:0000256" key="11">
    <source>
        <dbReference type="ARBA" id="ARBA00023154"/>
    </source>
</evidence>
<dbReference type="HAMAP" id="MF_01690">
    <property type="entry name" value="DapE"/>
    <property type="match status" value="1"/>
</dbReference>
<sequence length="380" mass="41004">MSDPLPLAQALIRAPSVTPRDEGVMDVLQGALVKLGFTAKRYPFDEVDNLYARLGTEGPVLGFAGHVDVVPPGDDAAWTKGPFEARIEEGVLWGRGAADMKGALAAMVAAVERVQSAHDIPGSIVFLITGDEEGPAVNGTKKLMEALHEEGERYDHVLVGEPTNPHHMGDTIKVGRRGSLNGVIRVIGRQGHVAYPERAENPVPKLIELLNALLARKLDDGAPHFQASNLEVTSIDVGNEPHNVIPAEARAKFNIRFNTAHKGDDLKRWIEDEAKSIGLGFEGRIELDLKVTGEAFLSTPDHFTDALKAAVEAETGRTPAMNTGGGTSDARFIKDYAQVAEFGLVGATMHQVDERVDIADIETLTRIYARLIRAYFGLGA</sequence>
<evidence type="ECO:0000256" key="5">
    <source>
        <dbReference type="ARBA" id="ARBA00022391"/>
    </source>
</evidence>
<dbReference type="PROSITE" id="PS00759">
    <property type="entry name" value="ARGE_DAPE_CPG2_2"/>
    <property type="match status" value="1"/>
</dbReference>
<dbReference type="InterPro" id="IPR050072">
    <property type="entry name" value="Peptidase_M20A"/>
</dbReference>
<comment type="catalytic activity">
    <reaction evidence="14 15">
        <text>N-succinyl-(2S,6S)-2,6-diaminopimelate + H2O = (2S,6S)-2,6-diaminopimelate + succinate</text>
        <dbReference type="Rhea" id="RHEA:22608"/>
        <dbReference type="ChEBI" id="CHEBI:15377"/>
        <dbReference type="ChEBI" id="CHEBI:30031"/>
        <dbReference type="ChEBI" id="CHEBI:57609"/>
        <dbReference type="ChEBI" id="CHEBI:58087"/>
        <dbReference type="EC" id="3.5.1.18"/>
    </reaction>
</comment>
<comment type="similarity">
    <text evidence="2 15">Belongs to the peptidase M20A family. DapE subfamily.</text>
</comment>
<feature type="active site" description="Proton acceptor" evidence="15">
    <location>
        <position position="132"/>
    </location>
</feature>
<keyword evidence="18" id="KW-1185">Reference proteome</keyword>
<evidence type="ECO:0000256" key="2">
    <source>
        <dbReference type="ARBA" id="ARBA00006746"/>
    </source>
</evidence>
<dbReference type="SUPFAM" id="SSF53187">
    <property type="entry name" value="Zn-dependent exopeptidases"/>
    <property type="match status" value="1"/>
</dbReference>
<dbReference type="Gene3D" id="3.40.630.10">
    <property type="entry name" value="Zn peptidases"/>
    <property type="match status" value="2"/>
</dbReference>
<keyword evidence="7 15" id="KW-0479">Metal-binding</keyword>
<feature type="binding site" evidence="15">
    <location>
        <position position="99"/>
    </location>
    <ligand>
        <name>Zn(2+)</name>
        <dbReference type="ChEBI" id="CHEBI:29105"/>
        <label>1</label>
    </ligand>
</feature>
<comment type="caution">
    <text evidence="17">The sequence shown here is derived from an EMBL/GenBank/DDBJ whole genome shotgun (WGS) entry which is preliminary data.</text>
</comment>
<evidence type="ECO:0000313" key="17">
    <source>
        <dbReference type="EMBL" id="MEE2525485.1"/>
    </source>
</evidence>
<proteinExistence type="inferred from homology"/>
<dbReference type="Pfam" id="PF07687">
    <property type="entry name" value="M20_dimer"/>
    <property type="match status" value="1"/>
</dbReference>
<keyword evidence="10 15" id="KW-0220">Diaminopimelate biosynthesis</keyword>
<dbReference type="NCBIfam" id="NF009557">
    <property type="entry name" value="PRK13009.1"/>
    <property type="match status" value="1"/>
</dbReference>
<comment type="pathway">
    <text evidence="1 15">Amino-acid biosynthesis; L-lysine biosynthesis via DAP pathway; LL-2,6-diaminopimelate from (S)-tetrahydrodipicolinate (succinylase route): step 3/3.</text>
</comment>
<feature type="binding site" evidence="15">
    <location>
        <position position="161"/>
    </location>
    <ligand>
        <name>Zn(2+)</name>
        <dbReference type="ChEBI" id="CHEBI:29105"/>
        <label>1</label>
    </ligand>
</feature>
<evidence type="ECO:0000256" key="1">
    <source>
        <dbReference type="ARBA" id="ARBA00005130"/>
    </source>
</evidence>
<dbReference type="CDD" id="cd03891">
    <property type="entry name" value="M20_DapE_proteobac"/>
    <property type="match status" value="1"/>
</dbReference>
<dbReference type="InterPro" id="IPR001261">
    <property type="entry name" value="ArgE/DapE_CS"/>
</dbReference>
<evidence type="ECO:0000256" key="15">
    <source>
        <dbReference type="HAMAP-Rule" id="MF_01690"/>
    </source>
</evidence>
<dbReference type="SUPFAM" id="SSF55031">
    <property type="entry name" value="Bacterial exopeptidase dimerisation domain"/>
    <property type="match status" value="1"/>
</dbReference>
<feature type="binding site" evidence="15">
    <location>
        <position position="66"/>
    </location>
    <ligand>
        <name>Zn(2+)</name>
        <dbReference type="ChEBI" id="CHEBI:29105"/>
        <label>1</label>
    </ligand>
</feature>
<evidence type="ECO:0000256" key="13">
    <source>
        <dbReference type="ARBA" id="ARBA00031891"/>
    </source>
</evidence>
<dbReference type="InterPro" id="IPR036264">
    <property type="entry name" value="Bact_exopeptidase_dim_dom"/>
</dbReference>
<evidence type="ECO:0000256" key="8">
    <source>
        <dbReference type="ARBA" id="ARBA00022801"/>
    </source>
</evidence>
<evidence type="ECO:0000256" key="6">
    <source>
        <dbReference type="ARBA" id="ARBA00022605"/>
    </source>
</evidence>
<dbReference type="Proteomes" id="UP001354971">
    <property type="component" value="Unassembled WGS sequence"/>
</dbReference>
<keyword evidence="6 15" id="KW-0028">Amino-acid biosynthesis</keyword>
<evidence type="ECO:0000256" key="4">
    <source>
        <dbReference type="ARBA" id="ARBA00011921"/>
    </source>
</evidence>
<evidence type="ECO:0000256" key="9">
    <source>
        <dbReference type="ARBA" id="ARBA00022833"/>
    </source>
</evidence>
<evidence type="ECO:0000256" key="14">
    <source>
        <dbReference type="ARBA" id="ARBA00051301"/>
    </source>
</evidence>
<keyword evidence="11 15" id="KW-0457">Lysine biosynthesis</keyword>
<keyword evidence="9 15" id="KW-0862">Zinc</keyword>
<evidence type="ECO:0000256" key="3">
    <source>
        <dbReference type="ARBA" id="ARBA00011738"/>
    </source>
</evidence>
<feature type="binding site" evidence="15">
    <location>
        <position position="133"/>
    </location>
    <ligand>
        <name>Zn(2+)</name>
        <dbReference type="ChEBI" id="CHEBI:29105"/>
        <label>2</label>
    </ligand>
</feature>
<evidence type="ECO:0000313" key="18">
    <source>
        <dbReference type="Proteomes" id="UP001354971"/>
    </source>
</evidence>
<protein>
    <recommendedName>
        <fullName evidence="5 15">Succinyl-diaminopimelate desuccinylase</fullName>
        <shortName evidence="15">SDAP desuccinylase</shortName>
        <ecNumber evidence="4 15">3.5.1.18</ecNumber>
    </recommendedName>
    <alternativeName>
        <fullName evidence="13 15">N-succinyl-LL-2,6-diaminoheptanedioate amidohydrolase</fullName>
    </alternativeName>
</protein>
<dbReference type="PANTHER" id="PTHR43808:SF31">
    <property type="entry name" value="N-ACETYL-L-CITRULLINE DEACETYLASE"/>
    <property type="match status" value="1"/>
</dbReference>
<dbReference type="RefSeq" id="WP_330198147.1">
    <property type="nucleotide sequence ID" value="NZ_JAZDRP010000002.1"/>
</dbReference>
<dbReference type="InterPro" id="IPR002933">
    <property type="entry name" value="Peptidase_M20"/>
</dbReference>
<evidence type="ECO:0000256" key="10">
    <source>
        <dbReference type="ARBA" id="ARBA00022915"/>
    </source>
</evidence>
<reference evidence="17 18" key="1">
    <citation type="submission" date="2024-01" db="EMBL/GenBank/DDBJ databases">
        <title>Hyphobacterium bacterium isolated from marine sediment.</title>
        <authorList>
            <person name="Zhao S."/>
        </authorList>
    </citation>
    <scope>NUCLEOTIDE SEQUENCE [LARGE SCALE GENOMIC DNA]</scope>
    <source>
        <strain evidence="18">HN65</strain>
    </source>
</reference>
<feature type="active site" evidence="15">
    <location>
        <position position="68"/>
    </location>
</feature>
<comment type="cofactor">
    <cofactor evidence="15">
        <name>Zn(2+)</name>
        <dbReference type="ChEBI" id="CHEBI:29105"/>
    </cofactor>
    <cofactor evidence="15">
        <name>Co(2+)</name>
        <dbReference type="ChEBI" id="CHEBI:48828"/>
    </cofactor>
    <text evidence="15">Binds 2 Zn(2+) or Co(2+) ions per subunit.</text>
</comment>
<feature type="binding site" evidence="15">
    <location>
        <position position="99"/>
    </location>
    <ligand>
        <name>Zn(2+)</name>
        <dbReference type="ChEBI" id="CHEBI:29105"/>
        <label>2</label>
    </ligand>
</feature>
<dbReference type="InterPro" id="IPR011650">
    <property type="entry name" value="Peptidase_M20_dimer"/>
</dbReference>